<feature type="domain" description="ATPase AAA-type core" evidence="1">
    <location>
        <begin position="29"/>
        <end position="296"/>
    </location>
</feature>
<evidence type="ECO:0000313" key="2">
    <source>
        <dbReference type="EMBL" id="CAA6809804.1"/>
    </source>
</evidence>
<keyword evidence="2" id="KW-0378">Hydrolase</keyword>
<accession>A0A6S6SUK6</accession>
<proteinExistence type="predicted"/>
<dbReference type="SUPFAM" id="SSF52540">
    <property type="entry name" value="P-loop containing nucleoside triphosphate hydrolases"/>
    <property type="match status" value="1"/>
</dbReference>
<dbReference type="PANTHER" id="PTHR43581">
    <property type="entry name" value="ATP/GTP PHOSPHATASE"/>
    <property type="match status" value="1"/>
</dbReference>
<gene>
    <name evidence="2" type="ORF">HELGO_WM14016</name>
</gene>
<evidence type="ECO:0000259" key="1">
    <source>
        <dbReference type="Pfam" id="PF13304"/>
    </source>
</evidence>
<keyword evidence="2" id="KW-0547">Nucleotide-binding</keyword>
<dbReference type="AlphaFoldDB" id="A0A6S6SUK6"/>
<dbReference type="EMBL" id="CACVAQ010000159">
    <property type="protein sequence ID" value="CAA6809804.1"/>
    <property type="molecule type" value="Genomic_DNA"/>
</dbReference>
<dbReference type="PANTHER" id="PTHR43581:SF4">
    <property type="entry name" value="ATP_GTP PHOSPHATASE"/>
    <property type="match status" value="1"/>
</dbReference>
<dbReference type="Pfam" id="PF13304">
    <property type="entry name" value="AAA_21"/>
    <property type="match status" value="1"/>
</dbReference>
<reference evidence="2" key="1">
    <citation type="submission" date="2020-01" db="EMBL/GenBank/DDBJ databases">
        <authorList>
            <person name="Meier V. D."/>
            <person name="Meier V D."/>
        </authorList>
    </citation>
    <scope>NUCLEOTIDE SEQUENCE</scope>
    <source>
        <strain evidence="2">HLG_WM_MAG_10</strain>
    </source>
</reference>
<keyword evidence="2" id="KW-0067">ATP-binding</keyword>
<dbReference type="InterPro" id="IPR003959">
    <property type="entry name" value="ATPase_AAA_core"/>
</dbReference>
<dbReference type="InterPro" id="IPR051396">
    <property type="entry name" value="Bact_Antivir_Def_Nuclease"/>
</dbReference>
<keyword evidence="2" id="KW-0347">Helicase</keyword>
<dbReference type="GO" id="GO:0016887">
    <property type="term" value="F:ATP hydrolysis activity"/>
    <property type="evidence" value="ECO:0007669"/>
    <property type="project" value="InterPro"/>
</dbReference>
<dbReference type="InterPro" id="IPR027417">
    <property type="entry name" value="P-loop_NTPase"/>
</dbReference>
<dbReference type="GO" id="GO:0005524">
    <property type="term" value="F:ATP binding"/>
    <property type="evidence" value="ECO:0007669"/>
    <property type="project" value="InterPro"/>
</dbReference>
<sequence>MAREKHIVDLTIGNFKRFADFEVKNLGQFNLIVGDNNTGKTSFLEALIFDEEESVFELIKNLASSFHVRSQEISDLGLKEHVYNNFSLFLNRNFISENLNIFYAKANGTYVMSLRRFSHNEDLGNLNSFEKEKLYSSDDTINEFIFSVNNTISTTLSPIPSIKDYYPFVAFGLGYDDHLIKYYSKYIDVNKATRNLFIERLQVLIPKVNDVRVGNDVLNIYEEGIDTPMPLFTYGEGANKLFRILCEIAMCKGKRLMIDEIDAGIHYSRFKSFWRTIMQAAKAYDVQIFATTHNIECVEYFREVLEEEAMQEYQDLARIVSLKVKEDNSVKARVYDYEYMEYAKDANRELRGGGL</sequence>
<organism evidence="2">
    <name type="scientific">uncultured Aureispira sp</name>
    <dbReference type="NCBI Taxonomy" id="1331704"/>
    <lineage>
        <taxon>Bacteria</taxon>
        <taxon>Pseudomonadati</taxon>
        <taxon>Bacteroidota</taxon>
        <taxon>Saprospiria</taxon>
        <taxon>Saprospirales</taxon>
        <taxon>Saprospiraceae</taxon>
        <taxon>Aureispira</taxon>
        <taxon>environmental samples</taxon>
    </lineage>
</organism>
<name>A0A6S6SUK6_9BACT</name>
<dbReference type="GO" id="GO:0004386">
    <property type="term" value="F:helicase activity"/>
    <property type="evidence" value="ECO:0007669"/>
    <property type="project" value="UniProtKB-KW"/>
</dbReference>
<dbReference type="Gene3D" id="3.40.50.300">
    <property type="entry name" value="P-loop containing nucleotide triphosphate hydrolases"/>
    <property type="match status" value="1"/>
</dbReference>
<protein>
    <submittedName>
        <fullName evidence="2">DNA helicase</fullName>
    </submittedName>
</protein>